<dbReference type="OrthoDB" id="2629491at2759"/>
<protein>
    <recommendedName>
        <fullName evidence="3">USP domain-containing protein</fullName>
    </recommendedName>
</protein>
<organism evidence="1 2">
    <name type="scientific">Galerina marginata (strain CBS 339.88)</name>
    <dbReference type="NCBI Taxonomy" id="685588"/>
    <lineage>
        <taxon>Eukaryota</taxon>
        <taxon>Fungi</taxon>
        <taxon>Dikarya</taxon>
        <taxon>Basidiomycota</taxon>
        <taxon>Agaricomycotina</taxon>
        <taxon>Agaricomycetes</taxon>
        <taxon>Agaricomycetidae</taxon>
        <taxon>Agaricales</taxon>
        <taxon>Agaricineae</taxon>
        <taxon>Strophariaceae</taxon>
        <taxon>Galerina</taxon>
    </lineage>
</organism>
<reference evidence="2" key="1">
    <citation type="journal article" date="2014" name="Proc. Natl. Acad. Sci. U.S.A.">
        <title>Extensive sampling of basidiomycete genomes demonstrates inadequacy of the white-rot/brown-rot paradigm for wood decay fungi.</title>
        <authorList>
            <person name="Riley R."/>
            <person name="Salamov A.A."/>
            <person name="Brown D.W."/>
            <person name="Nagy L.G."/>
            <person name="Floudas D."/>
            <person name="Held B.W."/>
            <person name="Levasseur A."/>
            <person name="Lombard V."/>
            <person name="Morin E."/>
            <person name="Otillar R."/>
            <person name="Lindquist E.A."/>
            <person name="Sun H."/>
            <person name="LaButti K.M."/>
            <person name="Schmutz J."/>
            <person name="Jabbour D."/>
            <person name="Luo H."/>
            <person name="Baker S.E."/>
            <person name="Pisabarro A.G."/>
            <person name="Walton J.D."/>
            <person name="Blanchette R.A."/>
            <person name="Henrissat B."/>
            <person name="Martin F."/>
            <person name="Cullen D."/>
            <person name="Hibbett D.S."/>
            <person name="Grigoriev I.V."/>
        </authorList>
    </citation>
    <scope>NUCLEOTIDE SEQUENCE [LARGE SCALE GENOMIC DNA]</scope>
    <source>
        <strain evidence="2">CBS 339.88</strain>
    </source>
</reference>
<dbReference type="HOGENOM" id="CLU_071345_0_0_1"/>
<dbReference type="EMBL" id="KL142411">
    <property type="protein sequence ID" value="KDR67913.1"/>
    <property type="molecule type" value="Genomic_DNA"/>
</dbReference>
<accession>A0A067SMC5</accession>
<feature type="non-terminal residue" evidence="1">
    <location>
        <position position="1"/>
    </location>
</feature>
<dbReference type="AlphaFoldDB" id="A0A067SMC5"/>
<gene>
    <name evidence="1" type="ORF">GALMADRAFT_79064</name>
</gene>
<proteinExistence type="predicted"/>
<keyword evidence="2" id="KW-1185">Reference proteome</keyword>
<evidence type="ECO:0000313" key="1">
    <source>
        <dbReference type="EMBL" id="KDR67913.1"/>
    </source>
</evidence>
<name>A0A067SMC5_GALM3</name>
<sequence>TLSAVRDLVRHELKTSQPDKFPIGHTGTDIRDLLQSMFQKPNQKDISYEKCSDCNYEATSQIQSQSLIFITCSSHKSTQSNFKHWQNQKKYCGLCTKKVCITRYFTISPSFICFSLEVKKIISKYIKIENQDKSTTRLSLKGIIYSGSNHFTSRFIVNNEIWYHDGISTGSKCIKEGHLDDFEGDLLFKCKKKEAVVVIYGV</sequence>
<evidence type="ECO:0008006" key="3">
    <source>
        <dbReference type="Google" id="ProtNLM"/>
    </source>
</evidence>
<evidence type="ECO:0000313" key="2">
    <source>
        <dbReference type="Proteomes" id="UP000027222"/>
    </source>
</evidence>
<dbReference type="Proteomes" id="UP000027222">
    <property type="component" value="Unassembled WGS sequence"/>
</dbReference>